<keyword evidence="1" id="KW-1185">Reference proteome</keyword>
<dbReference type="WBParaSite" id="maker-unitig_41450-snap-gene-0.2-mRNA-1">
    <property type="protein sequence ID" value="maker-unitig_41450-snap-gene-0.2-mRNA-1"/>
    <property type="gene ID" value="maker-unitig_41450-snap-gene-0.2"/>
</dbReference>
<sequence>MKLKVSTITLTQANTSNCKVYNDGSITTFEILRWTSERHSLRSARCDNPLGQIFAEATLTVMPVEDFRPELKHVEPESDLKARLFAIPRLSKRS</sequence>
<reference evidence="2" key="1">
    <citation type="submission" date="2016-11" db="UniProtKB">
        <authorList>
            <consortium name="WormBaseParasite"/>
        </authorList>
    </citation>
    <scope>IDENTIFICATION</scope>
</reference>
<name>A0A1I8FNW3_9PLAT</name>
<accession>A0A1I8FNW3</accession>
<evidence type="ECO:0000313" key="1">
    <source>
        <dbReference type="Proteomes" id="UP000095280"/>
    </source>
</evidence>
<evidence type="ECO:0000313" key="2">
    <source>
        <dbReference type="WBParaSite" id="maker-unitig_41450-snap-gene-0.2-mRNA-1"/>
    </source>
</evidence>
<dbReference type="Proteomes" id="UP000095280">
    <property type="component" value="Unplaced"/>
</dbReference>
<dbReference type="AlphaFoldDB" id="A0A1I8FNW3"/>
<proteinExistence type="predicted"/>
<protein>
    <submittedName>
        <fullName evidence="2">Phage protein</fullName>
    </submittedName>
</protein>
<organism evidence="1 2">
    <name type="scientific">Macrostomum lignano</name>
    <dbReference type="NCBI Taxonomy" id="282301"/>
    <lineage>
        <taxon>Eukaryota</taxon>
        <taxon>Metazoa</taxon>
        <taxon>Spiralia</taxon>
        <taxon>Lophotrochozoa</taxon>
        <taxon>Platyhelminthes</taxon>
        <taxon>Rhabditophora</taxon>
        <taxon>Macrostomorpha</taxon>
        <taxon>Macrostomida</taxon>
        <taxon>Macrostomidae</taxon>
        <taxon>Macrostomum</taxon>
    </lineage>
</organism>